<organism evidence="3 4">
    <name type="scientific">Methanotorris formicicus Mc-S-70</name>
    <dbReference type="NCBI Taxonomy" id="647171"/>
    <lineage>
        <taxon>Archaea</taxon>
        <taxon>Methanobacteriati</taxon>
        <taxon>Methanobacteriota</taxon>
        <taxon>Methanomada group</taxon>
        <taxon>Methanococci</taxon>
        <taxon>Methanococcales</taxon>
        <taxon>Methanocaldococcaceae</taxon>
        <taxon>Methanotorris</taxon>
    </lineage>
</organism>
<dbReference type="RefSeq" id="WP_007043695.1">
    <property type="nucleotide sequence ID" value="NZ_AGJL01000004.1"/>
</dbReference>
<evidence type="ECO:0000259" key="2">
    <source>
        <dbReference type="SMART" id="SM01204"/>
    </source>
</evidence>
<comment type="caution">
    <text evidence="3">The sequence shown here is derived from an EMBL/GenBank/DDBJ whole genome shotgun (WGS) entry which is preliminary data.</text>
</comment>
<dbReference type="AlphaFoldDB" id="H1KWS6"/>
<name>H1KWS6_9EURY</name>
<dbReference type="SMART" id="SM01204">
    <property type="entry name" value="FIST_C"/>
    <property type="match status" value="1"/>
</dbReference>
<dbReference type="InterPro" id="IPR019494">
    <property type="entry name" value="FIST_C"/>
</dbReference>
<dbReference type="InterPro" id="IPR013702">
    <property type="entry name" value="FIST_domain_N"/>
</dbReference>
<sequence length="468" mass="51894">MKFIEFSYGISNDENPLKAGAYATSNALKYLDTSLENINIVFLYSSPDYDPEEVLNGVKLILGNKIPIIGGSSKFGIVDGNLIEDGVVVGILASKYFHVGLGVALGASINPRECGRKAVHDAIKNLGMLPRMVMVFMDYCKFEEEIINGIVDVLGFTIPIFGGVTSDNFEFKKTYQYCNDVYIDSVVCVAFGGDIVPKISVGKITDENLDSNKKITITETNKRYVYELNGVNAIEYYKNITNFRGSNQNLENDKKFYLSNAFGVTDSNGEIYLKGPIFIKNGVLVFGSNVMGGNELSLFSINEESIENFFEKSVKLINNAPPNYPPSVTFCCISSYLTEISKESVEKCLKSCPLNPIFGFTTYGEVVLKNYYNYTVSMCSLVPDLASISAKEGIHMITKYPATKETILKINELGGSTKIEELAKALGIHRRTAYDRIEPLLQYGFVEKDHALVKITDFGKLLLKIIKK</sequence>
<keyword evidence="4" id="KW-1185">Reference proteome</keyword>
<dbReference type="Proteomes" id="UP000003706">
    <property type="component" value="Unassembled WGS sequence"/>
</dbReference>
<dbReference type="EMBL" id="AGJL01000004">
    <property type="protein sequence ID" value="EHP89059.1"/>
    <property type="molecule type" value="Genomic_DNA"/>
</dbReference>
<dbReference type="InterPro" id="IPR036390">
    <property type="entry name" value="WH_DNA-bd_sf"/>
</dbReference>
<reference evidence="3 4" key="1">
    <citation type="submission" date="2011-09" db="EMBL/GenBank/DDBJ databases">
        <title>The draft genome of Methanotorris formicicus Mc-S-70.</title>
        <authorList>
            <consortium name="US DOE Joint Genome Institute (JGI-PGF)"/>
            <person name="Lucas S."/>
            <person name="Han J."/>
            <person name="Lapidus A."/>
            <person name="Cheng J.-F."/>
            <person name="Goodwin L."/>
            <person name="Pitluck S."/>
            <person name="Peters L."/>
            <person name="Land M.L."/>
            <person name="Hauser L."/>
            <person name="Sieprawska-Lupa M."/>
            <person name="Takai K."/>
            <person name="Miyazaki J."/>
            <person name="Whitman W."/>
            <person name="Woyke T.J."/>
        </authorList>
    </citation>
    <scope>NUCLEOTIDE SEQUENCE [LARGE SCALE GENOMIC DNA]</scope>
    <source>
        <strain evidence="3 4">Mc-S-70</strain>
    </source>
</reference>
<feature type="domain" description="FIST C-domain" evidence="2">
    <location>
        <begin position="233"/>
        <end position="369"/>
    </location>
</feature>
<dbReference type="PANTHER" id="PTHR40252:SF2">
    <property type="entry name" value="BLR0328 PROTEIN"/>
    <property type="match status" value="1"/>
</dbReference>
<gene>
    <name evidence="3" type="ORF">MetfoDRAFT_0249</name>
</gene>
<evidence type="ECO:0000313" key="3">
    <source>
        <dbReference type="EMBL" id="EHP89059.1"/>
    </source>
</evidence>
<evidence type="ECO:0000259" key="1">
    <source>
        <dbReference type="SMART" id="SM00897"/>
    </source>
</evidence>
<protein>
    <submittedName>
        <fullName evidence="3">Uncharacterized protein</fullName>
    </submittedName>
</protein>
<dbReference type="SMART" id="SM00897">
    <property type="entry name" value="FIST"/>
    <property type="match status" value="1"/>
</dbReference>
<dbReference type="OrthoDB" id="140075at2157"/>
<evidence type="ECO:0000313" key="4">
    <source>
        <dbReference type="Proteomes" id="UP000003706"/>
    </source>
</evidence>
<dbReference type="PATRIC" id="fig|647171.4.peg.246"/>
<accession>H1KWS6</accession>
<feature type="domain" description="FIST" evidence="1">
    <location>
        <begin position="36"/>
        <end position="232"/>
    </location>
</feature>
<dbReference type="Pfam" id="PF08495">
    <property type="entry name" value="FIST"/>
    <property type="match status" value="1"/>
</dbReference>
<dbReference type="SUPFAM" id="SSF46785">
    <property type="entry name" value="Winged helix' DNA-binding domain"/>
    <property type="match status" value="1"/>
</dbReference>
<dbReference type="STRING" id="647171.MetfoDRAFT_0249"/>
<dbReference type="PANTHER" id="PTHR40252">
    <property type="entry name" value="BLR0328 PROTEIN"/>
    <property type="match status" value="1"/>
</dbReference>
<proteinExistence type="predicted"/>